<dbReference type="CDD" id="cd08551">
    <property type="entry name" value="Fe-ADH"/>
    <property type="match status" value="1"/>
</dbReference>
<dbReference type="EMBL" id="UINC01086118">
    <property type="protein sequence ID" value="SVC34281.1"/>
    <property type="molecule type" value="Genomic_DNA"/>
</dbReference>
<dbReference type="AlphaFoldDB" id="A0A382LHC5"/>
<protein>
    <submittedName>
        <fullName evidence="6">Uncharacterized protein</fullName>
    </submittedName>
</protein>
<dbReference type="InterPro" id="IPR018211">
    <property type="entry name" value="ADH_Fe_CS"/>
</dbReference>
<name>A0A382LHC5_9ZZZZ</name>
<dbReference type="Pfam" id="PF00465">
    <property type="entry name" value="Fe-ADH"/>
    <property type="match status" value="1"/>
</dbReference>
<keyword evidence="2" id="KW-0560">Oxidoreductase</keyword>
<feature type="domain" description="Fe-containing alcohol dehydrogenase-like C-terminal" evidence="5">
    <location>
        <begin position="199"/>
        <end position="318"/>
    </location>
</feature>
<dbReference type="GO" id="GO:0046872">
    <property type="term" value="F:metal ion binding"/>
    <property type="evidence" value="ECO:0007669"/>
    <property type="project" value="InterPro"/>
</dbReference>
<organism evidence="6">
    <name type="scientific">marine metagenome</name>
    <dbReference type="NCBI Taxonomy" id="408172"/>
    <lineage>
        <taxon>unclassified sequences</taxon>
        <taxon>metagenomes</taxon>
        <taxon>ecological metagenomes</taxon>
    </lineage>
</organism>
<evidence type="ECO:0000256" key="2">
    <source>
        <dbReference type="ARBA" id="ARBA00023002"/>
    </source>
</evidence>
<dbReference type="PANTHER" id="PTHR11496:SF102">
    <property type="entry name" value="ALCOHOL DEHYDROGENASE 4"/>
    <property type="match status" value="1"/>
</dbReference>
<dbReference type="Gene3D" id="1.20.1090.10">
    <property type="entry name" value="Dehydroquinate synthase-like - alpha domain"/>
    <property type="match status" value="1"/>
</dbReference>
<dbReference type="InterPro" id="IPR039697">
    <property type="entry name" value="Alcohol_dehydrogenase_Fe"/>
</dbReference>
<dbReference type="Pfam" id="PF25137">
    <property type="entry name" value="ADH_Fe_C"/>
    <property type="match status" value="1"/>
</dbReference>
<dbReference type="GO" id="GO:0004022">
    <property type="term" value="F:alcohol dehydrogenase (NAD+) activity"/>
    <property type="evidence" value="ECO:0007669"/>
    <property type="project" value="TreeGrafter"/>
</dbReference>
<dbReference type="SUPFAM" id="SSF56796">
    <property type="entry name" value="Dehydroquinate synthase-like"/>
    <property type="match status" value="1"/>
</dbReference>
<dbReference type="FunFam" id="3.40.50.1970:FF:000003">
    <property type="entry name" value="Alcohol dehydrogenase, iron-containing"/>
    <property type="match status" value="1"/>
</dbReference>
<evidence type="ECO:0000259" key="5">
    <source>
        <dbReference type="Pfam" id="PF25137"/>
    </source>
</evidence>
<dbReference type="PROSITE" id="PS00913">
    <property type="entry name" value="ADH_IRON_1"/>
    <property type="match status" value="1"/>
</dbReference>
<proteinExistence type="inferred from homology"/>
<accession>A0A382LHC5</accession>
<dbReference type="Gene3D" id="3.40.50.1970">
    <property type="match status" value="1"/>
</dbReference>
<dbReference type="InterPro" id="IPR001670">
    <property type="entry name" value="ADH_Fe/GldA"/>
</dbReference>
<evidence type="ECO:0000313" key="6">
    <source>
        <dbReference type="EMBL" id="SVC34281.1"/>
    </source>
</evidence>
<reference evidence="6" key="1">
    <citation type="submission" date="2018-05" db="EMBL/GenBank/DDBJ databases">
        <authorList>
            <person name="Lanie J.A."/>
            <person name="Ng W.-L."/>
            <person name="Kazmierczak K.M."/>
            <person name="Andrzejewski T.M."/>
            <person name="Davidsen T.M."/>
            <person name="Wayne K.J."/>
            <person name="Tettelin H."/>
            <person name="Glass J.I."/>
            <person name="Rusch D."/>
            <person name="Podicherti R."/>
            <person name="Tsui H.-C.T."/>
            <person name="Winkler M.E."/>
        </authorList>
    </citation>
    <scope>NUCLEOTIDE SEQUENCE</scope>
</reference>
<evidence type="ECO:0000256" key="3">
    <source>
        <dbReference type="ARBA" id="ARBA00023027"/>
    </source>
</evidence>
<keyword evidence="3" id="KW-0520">NAD</keyword>
<evidence type="ECO:0000256" key="1">
    <source>
        <dbReference type="ARBA" id="ARBA00007358"/>
    </source>
</evidence>
<dbReference type="InterPro" id="IPR056798">
    <property type="entry name" value="ADH_Fe_C"/>
</dbReference>
<sequence length="320" mass="34116">MENFASAEQPDNFFDDEEEISQQILYGPGASERIGELAQDLGQSVLLVTDQGLSAAGHPQKVREDLEKAGLQVTLFDQSIENPTESSVQTCVQVAKSEKVDLIIGLGGGSSMDTAKGCNFILTNGGRMADYWGVGKATRDMLPLIALPTTAGTGSECQSFALISEDDTHRKMACGDKKALPCITILDPKLTLSQPKMVTACTGIDALTHALESAVTRKRNDRSDRHALIAFGLIHENLPRVFERPDDLEARGAVLLGASHAGAAIERSMLGAAHSMANPLTARRGTVHGIAVGLALPVVMEFNAGHPETKARYAKLARQA</sequence>
<comment type="similarity">
    <text evidence="1">Belongs to the iron-containing alcohol dehydrogenase family.</text>
</comment>
<feature type="non-terminal residue" evidence="6">
    <location>
        <position position="320"/>
    </location>
</feature>
<evidence type="ECO:0000259" key="4">
    <source>
        <dbReference type="Pfam" id="PF00465"/>
    </source>
</evidence>
<dbReference type="PANTHER" id="PTHR11496">
    <property type="entry name" value="ALCOHOL DEHYDROGENASE"/>
    <property type="match status" value="1"/>
</dbReference>
<gene>
    <name evidence="6" type="ORF">METZ01_LOCUS287135</name>
</gene>
<feature type="domain" description="Alcohol dehydrogenase iron-type/glycerol dehydrogenase GldA" evidence="4">
    <location>
        <begin position="22"/>
        <end position="188"/>
    </location>
</feature>